<dbReference type="EMBL" id="JADYXP020000006">
    <property type="protein sequence ID" value="KAL0121403.1"/>
    <property type="molecule type" value="Genomic_DNA"/>
</dbReference>
<comment type="caution">
    <text evidence="2">The sequence shown here is derived from an EMBL/GenBank/DDBJ whole genome shotgun (WGS) entry which is preliminary data.</text>
</comment>
<organism evidence="2 3">
    <name type="scientific">Cardiocondyla obscurior</name>
    <dbReference type="NCBI Taxonomy" id="286306"/>
    <lineage>
        <taxon>Eukaryota</taxon>
        <taxon>Metazoa</taxon>
        <taxon>Ecdysozoa</taxon>
        <taxon>Arthropoda</taxon>
        <taxon>Hexapoda</taxon>
        <taxon>Insecta</taxon>
        <taxon>Pterygota</taxon>
        <taxon>Neoptera</taxon>
        <taxon>Endopterygota</taxon>
        <taxon>Hymenoptera</taxon>
        <taxon>Apocrita</taxon>
        <taxon>Aculeata</taxon>
        <taxon>Formicoidea</taxon>
        <taxon>Formicidae</taxon>
        <taxon>Myrmicinae</taxon>
        <taxon>Cardiocondyla</taxon>
    </lineage>
</organism>
<keyword evidence="3" id="KW-1185">Reference proteome</keyword>
<dbReference type="AlphaFoldDB" id="A0AAW2G139"/>
<reference evidence="2 3" key="1">
    <citation type="submission" date="2023-03" db="EMBL/GenBank/DDBJ databases">
        <title>High recombination rates correlate with genetic variation in Cardiocondyla obscurior ants.</title>
        <authorList>
            <person name="Errbii M."/>
        </authorList>
    </citation>
    <scope>NUCLEOTIDE SEQUENCE [LARGE SCALE GENOMIC DNA]</scope>
    <source>
        <strain evidence="2">Alpha-2009</strain>
        <tissue evidence="2">Whole body</tissue>
    </source>
</reference>
<gene>
    <name evidence="2" type="ORF">PUN28_006727</name>
</gene>
<feature type="chain" id="PRO_5043408008" evidence="1">
    <location>
        <begin position="24"/>
        <end position="83"/>
    </location>
</feature>
<evidence type="ECO:0000256" key="1">
    <source>
        <dbReference type="SAM" id="SignalP"/>
    </source>
</evidence>
<sequence>MTAPKFLFITVLVISLGSSLTWANPSAKPNPAAEAAAEPNAEAEAEAEAVAAAMAEAFAEALAEANPGIPLLKEYLEHWAKKG</sequence>
<proteinExistence type="predicted"/>
<accession>A0AAW2G139</accession>
<protein>
    <submittedName>
        <fullName evidence="2">Uncharacterized protein</fullName>
    </submittedName>
</protein>
<evidence type="ECO:0000313" key="2">
    <source>
        <dbReference type="EMBL" id="KAL0121403.1"/>
    </source>
</evidence>
<feature type="signal peptide" evidence="1">
    <location>
        <begin position="1"/>
        <end position="23"/>
    </location>
</feature>
<evidence type="ECO:0000313" key="3">
    <source>
        <dbReference type="Proteomes" id="UP001430953"/>
    </source>
</evidence>
<keyword evidence="1" id="KW-0732">Signal</keyword>
<name>A0AAW2G139_9HYME</name>
<dbReference type="Proteomes" id="UP001430953">
    <property type="component" value="Unassembled WGS sequence"/>
</dbReference>